<dbReference type="Pfam" id="PF04168">
    <property type="entry name" value="Alpha-E"/>
    <property type="match status" value="1"/>
</dbReference>
<reference evidence="2" key="1">
    <citation type="journal article" date="2021" name="PeerJ">
        <title>Extensive microbial diversity within the chicken gut microbiome revealed by metagenomics and culture.</title>
        <authorList>
            <person name="Gilroy R."/>
            <person name="Ravi A."/>
            <person name="Getino M."/>
            <person name="Pursley I."/>
            <person name="Horton D.L."/>
            <person name="Alikhan N.F."/>
            <person name="Baker D."/>
            <person name="Gharbi K."/>
            <person name="Hall N."/>
            <person name="Watson M."/>
            <person name="Adriaenssens E.M."/>
            <person name="Foster-Nyarko E."/>
            <person name="Jarju S."/>
            <person name="Secka A."/>
            <person name="Antonio M."/>
            <person name="Oren A."/>
            <person name="Chaudhuri R.R."/>
            <person name="La Ragione R."/>
            <person name="Hildebrand F."/>
            <person name="Pallen M.J."/>
        </authorList>
    </citation>
    <scope>NUCLEOTIDE SEQUENCE</scope>
    <source>
        <strain evidence="2">1647</strain>
    </source>
</reference>
<gene>
    <name evidence="2" type="ORF">K8W24_06670</name>
</gene>
<organism evidence="2 3">
    <name type="scientific">Brachybacterium paraconglomeratum</name>
    <dbReference type="NCBI Taxonomy" id="173362"/>
    <lineage>
        <taxon>Bacteria</taxon>
        <taxon>Bacillati</taxon>
        <taxon>Actinomycetota</taxon>
        <taxon>Actinomycetes</taxon>
        <taxon>Micrococcales</taxon>
        <taxon>Dermabacteraceae</taxon>
        <taxon>Brachybacterium</taxon>
    </lineage>
</organism>
<accession>A0A921GNL4</accession>
<evidence type="ECO:0000259" key="1">
    <source>
        <dbReference type="Pfam" id="PF04168"/>
    </source>
</evidence>
<dbReference type="InterPro" id="IPR007296">
    <property type="entry name" value="DUF403"/>
</dbReference>
<dbReference type="Proteomes" id="UP000775129">
    <property type="component" value="Unassembled WGS sequence"/>
</dbReference>
<comment type="caution">
    <text evidence="2">The sequence shown here is derived from an EMBL/GenBank/DDBJ whole genome shotgun (WGS) entry which is preliminary data.</text>
</comment>
<evidence type="ECO:0000313" key="3">
    <source>
        <dbReference type="Proteomes" id="UP000775129"/>
    </source>
</evidence>
<dbReference type="RefSeq" id="WP_224765245.1">
    <property type="nucleotide sequence ID" value="NZ_JALXWX010000027.1"/>
</dbReference>
<proteinExistence type="predicted"/>
<dbReference type="PANTHER" id="PTHR34595:SF7">
    <property type="entry name" value="SLL1039 PROTEIN"/>
    <property type="match status" value="1"/>
</dbReference>
<dbReference type="EMBL" id="DYWO01000191">
    <property type="protein sequence ID" value="HJF49469.1"/>
    <property type="molecule type" value="Genomic_DNA"/>
</dbReference>
<dbReference type="InterPro" id="IPR051680">
    <property type="entry name" value="ATP-dep_Glu-Cys_Ligase-2"/>
</dbReference>
<feature type="domain" description="DUF403" evidence="1">
    <location>
        <begin position="2"/>
        <end position="301"/>
    </location>
</feature>
<name>A0A921GNL4_9MICO</name>
<reference evidence="2" key="2">
    <citation type="submission" date="2021-09" db="EMBL/GenBank/DDBJ databases">
        <authorList>
            <person name="Gilroy R."/>
        </authorList>
    </citation>
    <scope>NUCLEOTIDE SEQUENCE</scope>
    <source>
        <strain evidence="2">1647</strain>
    </source>
</reference>
<dbReference type="AlphaFoldDB" id="A0A921GNL4"/>
<protein>
    <submittedName>
        <fullName evidence="2">Alpha-E domain-containing protein</fullName>
    </submittedName>
</protein>
<dbReference type="PANTHER" id="PTHR34595">
    <property type="entry name" value="BLR5612 PROTEIN"/>
    <property type="match status" value="1"/>
</dbReference>
<sequence>MMLSRIADAMFWIGRYVERADQTARILGVSLQSITEDASLDPVDSCAGVYGIFGVTDVPAEDLTVQRVLERLVTDRANPSSVAGALQAARENARGVREALSTEVWESLNTATLGMPRVVRPSRMHGAFQFAKDRCAMVNGLLDASMTRDEAWLFLRVGQLLERVDMLARNLQAHDLSDTSDAATVLLLRSCSAHEAYIRSYRGRVRVSGAIEFLLLDSIFPRSAAYCLSEIDEALETLAKLHGNSFDRLGTAEPGRRIVGRALASLRFRQLEDITEDFEDEMEQLQRVTGAVTRSLGTTYFHPAA</sequence>
<evidence type="ECO:0000313" key="2">
    <source>
        <dbReference type="EMBL" id="HJF49469.1"/>
    </source>
</evidence>